<evidence type="ECO:0000256" key="1">
    <source>
        <dbReference type="ARBA" id="ARBA00008520"/>
    </source>
</evidence>
<evidence type="ECO:0000256" key="2">
    <source>
        <dbReference type="ARBA" id="ARBA00022448"/>
    </source>
</evidence>
<protein>
    <submittedName>
        <fullName evidence="6">ABC transporter substrate-binding protein</fullName>
    </submittedName>
</protein>
<dbReference type="PANTHER" id="PTHR30061">
    <property type="entry name" value="MALTOSE-BINDING PERIPLASMIC PROTEIN"/>
    <property type="match status" value="1"/>
</dbReference>
<proteinExistence type="inferred from homology"/>
<dbReference type="EMBL" id="DWXE01000043">
    <property type="protein sequence ID" value="HJB92086.1"/>
    <property type="molecule type" value="Genomic_DNA"/>
</dbReference>
<feature type="chain" id="PRO_5039324537" evidence="5">
    <location>
        <begin position="28"/>
        <end position="444"/>
    </location>
</feature>
<dbReference type="Gene3D" id="3.40.190.10">
    <property type="entry name" value="Periplasmic binding protein-like II"/>
    <property type="match status" value="1"/>
</dbReference>
<evidence type="ECO:0000256" key="5">
    <source>
        <dbReference type="SAM" id="SignalP"/>
    </source>
</evidence>
<dbReference type="InterPro" id="IPR006059">
    <property type="entry name" value="SBP"/>
</dbReference>
<feature type="region of interest" description="Disordered" evidence="4">
    <location>
        <begin position="24"/>
        <end position="45"/>
    </location>
</feature>
<dbReference type="InterPro" id="IPR006061">
    <property type="entry name" value="SBP_1_CS"/>
</dbReference>
<dbReference type="PROSITE" id="PS51257">
    <property type="entry name" value="PROKAR_LIPOPROTEIN"/>
    <property type="match status" value="1"/>
</dbReference>
<dbReference type="GO" id="GO:1901982">
    <property type="term" value="F:maltose binding"/>
    <property type="evidence" value="ECO:0007669"/>
    <property type="project" value="TreeGrafter"/>
</dbReference>
<keyword evidence="3 5" id="KW-0732">Signal</keyword>
<feature type="signal peptide" evidence="5">
    <location>
        <begin position="1"/>
        <end position="27"/>
    </location>
</feature>
<gene>
    <name evidence="6" type="ORF">H9763_11570</name>
</gene>
<dbReference type="GO" id="GO:0042956">
    <property type="term" value="P:maltodextrin transmembrane transport"/>
    <property type="evidence" value="ECO:0007669"/>
    <property type="project" value="TreeGrafter"/>
</dbReference>
<reference evidence="6" key="1">
    <citation type="journal article" date="2021" name="PeerJ">
        <title>Extensive microbial diversity within the chicken gut microbiome revealed by metagenomics and culture.</title>
        <authorList>
            <person name="Gilroy R."/>
            <person name="Ravi A."/>
            <person name="Getino M."/>
            <person name="Pursley I."/>
            <person name="Horton D.L."/>
            <person name="Alikhan N.F."/>
            <person name="Baker D."/>
            <person name="Gharbi K."/>
            <person name="Hall N."/>
            <person name="Watson M."/>
            <person name="Adriaenssens E.M."/>
            <person name="Foster-Nyarko E."/>
            <person name="Jarju S."/>
            <person name="Secka A."/>
            <person name="Antonio M."/>
            <person name="Oren A."/>
            <person name="Chaudhuri R.R."/>
            <person name="La Ragione R."/>
            <person name="Hildebrand F."/>
            <person name="Pallen M.J."/>
        </authorList>
    </citation>
    <scope>NUCLEOTIDE SEQUENCE</scope>
    <source>
        <strain evidence="6">USAMLcec3-2134</strain>
    </source>
</reference>
<keyword evidence="2" id="KW-0813">Transport</keyword>
<comment type="caution">
    <text evidence="6">The sequence shown here is derived from an EMBL/GenBank/DDBJ whole genome shotgun (WGS) entry which is preliminary data.</text>
</comment>
<evidence type="ECO:0000313" key="7">
    <source>
        <dbReference type="Proteomes" id="UP000886883"/>
    </source>
</evidence>
<organism evidence="6 7">
    <name type="scientific">Candidatus Eisenbergiella merdigallinarum</name>
    <dbReference type="NCBI Taxonomy" id="2838552"/>
    <lineage>
        <taxon>Bacteria</taxon>
        <taxon>Bacillati</taxon>
        <taxon>Bacillota</taxon>
        <taxon>Clostridia</taxon>
        <taxon>Lachnospirales</taxon>
        <taxon>Lachnospiraceae</taxon>
        <taxon>Eisenbergiella</taxon>
    </lineage>
</organism>
<dbReference type="SUPFAM" id="SSF53850">
    <property type="entry name" value="Periplasmic binding protein-like II"/>
    <property type="match status" value="1"/>
</dbReference>
<evidence type="ECO:0000256" key="4">
    <source>
        <dbReference type="SAM" id="MobiDB-lite"/>
    </source>
</evidence>
<dbReference type="CDD" id="cd14748">
    <property type="entry name" value="PBP2_UgpB"/>
    <property type="match status" value="1"/>
</dbReference>
<dbReference type="PROSITE" id="PS01037">
    <property type="entry name" value="SBP_BACTERIAL_1"/>
    <property type="match status" value="1"/>
</dbReference>
<evidence type="ECO:0000256" key="3">
    <source>
        <dbReference type="ARBA" id="ARBA00022729"/>
    </source>
</evidence>
<dbReference type="GO" id="GO:0015768">
    <property type="term" value="P:maltose transport"/>
    <property type="evidence" value="ECO:0007669"/>
    <property type="project" value="TreeGrafter"/>
</dbReference>
<name>A0A9D2MUB1_9FIRM</name>
<reference evidence="6" key="2">
    <citation type="submission" date="2021-04" db="EMBL/GenBank/DDBJ databases">
        <authorList>
            <person name="Gilroy R."/>
        </authorList>
    </citation>
    <scope>NUCLEOTIDE SEQUENCE</scope>
    <source>
        <strain evidence="6">USAMLcec3-2134</strain>
    </source>
</reference>
<dbReference type="AlphaFoldDB" id="A0A9D2MUB1"/>
<accession>A0A9D2MUB1</accession>
<dbReference type="GO" id="GO:0055085">
    <property type="term" value="P:transmembrane transport"/>
    <property type="evidence" value="ECO:0007669"/>
    <property type="project" value="InterPro"/>
</dbReference>
<sequence length="444" mass="47919">MKKKALALTMAALTAAGMIAGCGSAPAAATPESAEGGAAAQQQEEQGQAAVSGEVVELTMWGGWSGDQIAQLEEQLEGFNSSQDRIRITYMAQDTMEQKLLTAIASNEVPDIVLWDRFNTSVYAPKGALMPLDEYVERDGVDLGQFYEPAVEELQSGDALYGIPLTVDTRVIFYNKDLLEEAGVDPASITDWDSLEEAAVKLTKWDGSTMVQAGFSLKDAGLFNNWIAQAGGQMIDDSTNPPVTAFNSDAGLEVLDYWDKLLNEDKVYQLGFEDGLGGDGFKAGKVALTFNGPWVLEQYKEAGLNFGVIGQPEGPSGQKHAMMGGFGLAIPNGAKHPEEAWEFIKWWTMEPENGVEFCKISGNMPANKQAAEDPYFADDEVFSVFNEAYEYAGIRSKAFGYSDVEGLALIPQLQRFMAGEIDAQEALSTAQSQGDAILAEAAQQ</sequence>
<evidence type="ECO:0000313" key="6">
    <source>
        <dbReference type="EMBL" id="HJB92086.1"/>
    </source>
</evidence>
<comment type="similarity">
    <text evidence="1">Belongs to the bacterial solute-binding protein 1 family.</text>
</comment>
<dbReference type="PANTHER" id="PTHR30061:SF50">
    <property type="entry name" value="MALTOSE_MALTODEXTRIN-BINDING PERIPLASMIC PROTEIN"/>
    <property type="match status" value="1"/>
</dbReference>
<dbReference type="Proteomes" id="UP000886883">
    <property type="component" value="Unassembled WGS sequence"/>
</dbReference>
<dbReference type="GO" id="GO:0055052">
    <property type="term" value="C:ATP-binding cassette (ABC) transporter complex, substrate-binding subunit-containing"/>
    <property type="evidence" value="ECO:0007669"/>
    <property type="project" value="TreeGrafter"/>
</dbReference>
<dbReference type="Pfam" id="PF13416">
    <property type="entry name" value="SBP_bac_8"/>
    <property type="match status" value="1"/>
</dbReference>